<gene>
    <name evidence="1" type="ORF">FOXYS1_4040</name>
</gene>
<reference evidence="1" key="1">
    <citation type="submission" date="2020-02" db="EMBL/GenBank/DDBJ databases">
        <title>Identification and distribution of gene clusters putatively required for synthesis of sphingolipid metabolism inhibitors in phylogenetically diverse species of the filamentous fungus Fusarium.</title>
        <authorList>
            <person name="Kim H.-S."/>
            <person name="Busman M."/>
            <person name="Brown D.W."/>
            <person name="Divon H."/>
            <person name="Uhlig S."/>
            <person name="Proctor R.H."/>
        </authorList>
    </citation>
    <scope>NUCLEOTIDE SEQUENCE [LARGE SCALE GENOMIC DNA]</scope>
    <source>
        <strain evidence="1">NRRL 39464</strain>
    </source>
</reference>
<evidence type="ECO:0000313" key="2">
    <source>
        <dbReference type="Proteomes" id="UP000558688"/>
    </source>
</evidence>
<dbReference type="EMBL" id="JAAFOW010000618">
    <property type="protein sequence ID" value="KAF5265148.1"/>
    <property type="molecule type" value="Genomic_DNA"/>
</dbReference>
<protein>
    <submittedName>
        <fullName evidence="1">Uncharacterized protein</fullName>
    </submittedName>
</protein>
<proteinExistence type="predicted"/>
<accession>A0A8H5AHE1</accession>
<comment type="caution">
    <text evidence="1">The sequence shown here is derived from an EMBL/GenBank/DDBJ whole genome shotgun (WGS) entry which is preliminary data.</text>
</comment>
<feature type="non-terminal residue" evidence="1">
    <location>
        <position position="39"/>
    </location>
</feature>
<evidence type="ECO:0000313" key="1">
    <source>
        <dbReference type="EMBL" id="KAF5265148.1"/>
    </source>
</evidence>
<sequence length="39" mass="4806">MSNETISDFLAEQRDEAPEELQPLILDFENFWERKLWHQ</sequence>
<dbReference type="AlphaFoldDB" id="A0A8H5AHE1"/>
<organism evidence="1 2">
    <name type="scientific">Fusarium oxysporum</name>
    <name type="common">Fusarium vascular wilt</name>
    <dbReference type="NCBI Taxonomy" id="5507"/>
    <lineage>
        <taxon>Eukaryota</taxon>
        <taxon>Fungi</taxon>
        <taxon>Dikarya</taxon>
        <taxon>Ascomycota</taxon>
        <taxon>Pezizomycotina</taxon>
        <taxon>Sordariomycetes</taxon>
        <taxon>Hypocreomycetidae</taxon>
        <taxon>Hypocreales</taxon>
        <taxon>Nectriaceae</taxon>
        <taxon>Fusarium</taxon>
        <taxon>Fusarium oxysporum species complex</taxon>
    </lineage>
</organism>
<name>A0A8H5AHE1_FUSOX</name>
<dbReference type="Proteomes" id="UP000558688">
    <property type="component" value="Unassembled WGS sequence"/>
</dbReference>